<geneLocation type="mitochondrion" evidence="2"/>
<proteinExistence type="predicted"/>
<organism evidence="2">
    <name type="scientific">Utricularia reniformis</name>
    <dbReference type="NCBI Taxonomy" id="192314"/>
    <lineage>
        <taxon>Eukaryota</taxon>
        <taxon>Viridiplantae</taxon>
        <taxon>Streptophyta</taxon>
        <taxon>Embryophyta</taxon>
        <taxon>Tracheophyta</taxon>
        <taxon>Spermatophyta</taxon>
        <taxon>Magnoliopsida</taxon>
        <taxon>eudicotyledons</taxon>
        <taxon>Gunneridae</taxon>
        <taxon>Pentapetalae</taxon>
        <taxon>asterids</taxon>
        <taxon>lamiids</taxon>
        <taxon>Lamiales</taxon>
        <taxon>Lentibulariaceae</taxon>
        <taxon>Utricularia</taxon>
    </lineage>
</organism>
<gene>
    <name evidence="2" type="ORF">AEK19_MT1402</name>
</gene>
<feature type="compositionally biased region" description="Polar residues" evidence="1">
    <location>
        <begin position="57"/>
        <end position="67"/>
    </location>
</feature>
<accession>A0A1Y0B2I0</accession>
<evidence type="ECO:0000256" key="1">
    <source>
        <dbReference type="SAM" id="MobiDB-lite"/>
    </source>
</evidence>
<feature type="region of interest" description="Disordered" evidence="1">
    <location>
        <begin position="28"/>
        <end position="67"/>
    </location>
</feature>
<sequence length="67" mass="7560">MKEQIGTRLLVLEFVFSLTRQANINPRCSSVSKARQRRPPATSTHKGALHSDRKSGIQATINTFDYE</sequence>
<dbReference type="EMBL" id="KY774314">
    <property type="protein sequence ID" value="ART31597.1"/>
    <property type="molecule type" value="Genomic_DNA"/>
</dbReference>
<reference evidence="2" key="1">
    <citation type="submission" date="2017-03" db="EMBL/GenBank/DDBJ databases">
        <title>The mitochondrial genome of the carnivorous plant Utricularia reniformis (Lentibulariaceae): structure, comparative analysis and evolutionary landmarks.</title>
        <authorList>
            <person name="Silva S.R."/>
            <person name="Alvarenga D.O."/>
            <person name="Michael T.P."/>
            <person name="Miranda V.F.O."/>
            <person name="Varani A.M."/>
        </authorList>
    </citation>
    <scope>NUCLEOTIDE SEQUENCE</scope>
</reference>
<name>A0A1Y0B2I0_9LAMI</name>
<protein>
    <submittedName>
        <fullName evidence="2">Uncharacterized protein</fullName>
    </submittedName>
</protein>
<dbReference type="AlphaFoldDB" id="A0A1Y0B2I0"/>
<keyword evidence="2" id="KW-0496">Mitochondrion</keyword>
<evidence type="ECO:0000313" key="2">
    <source>
        <dbReference type="EMBL" id="ART31597.1"/>
    </source>
</evidence>